<proteinExistence type="predicted"/>
<feature type="transmembrane region" description="Helical" evidence="1">
    <location>
        <begin position="21"/>
        <end position="42"/>
    </location>
</feature>
<keyword evidence="1" id="KW-0812">Transmembrane</keyword>
<evidence type="ECO:0000313" key="2">
    <source>
        <dbReference type="EMBL" id="QJG66749.1"/>
    </source>
</evidence>
<evidence type="ECO:0000256" key="1">
    <source>
        <dbReference type="SAM" id="Phobius"/>
    </source>
</evidence>
<feature type="transmembrane region" description="Helical" evidence="1">
    <location>
        <begin position="166"/>
        <end position="191"/>
    </location>
</feature>
<keyword evidence="1" id="KW-0472">Membrane</keyword>
<gene>
    <name evidence="2" type="ORF">HGG69_00160</name>
</gene>
<feature type="transmembrane region" description="Helical" evidence="1">
    <location>
        <begin position="94"/>
        <end position="116"/>
    </location>
</feature>
<dbReference type="AlphaFoldDB" id="A0A858U3W8"/>
<sequence>MKNNKIVEKEKFCIKKWLKDNLTLSVFDIALFALFIALYFIADSVQRFALTGPRKIAITYTLFIIFGIVLGPIKGGILALLCDTVTQLIYGIQFWMIEYAIVPVLIAVLSSLIFKLRKFDSHWLWLIGFFIITFTTAIFVTIILLESDLIKWKETSRKAKPIASNVVTIVSSISIGCIWIFSISLALIHRFTKNENWKNNTTTIFIIFINTTVSMILFRWIWGPFSYINFHNRFFNKRGTWTYSDYYLIWMIPIIFKSLIEIPVYTFLTYSLYPVIRYMQNQYKIQNKAKY</sequence>
<feature type="transmembrane region" description="Helical" evidence="1">
    <location>
        <begin position="62"/>
        <end position="82"/>
    </location>
</feature>
<dbReference type="RefSeq" id="WP_169604800.1">
    <property type="nucleotide sequence ID" value="NZ_CP051481.1"/>
</dbReference>
<keyword evidence="3" id="KW-1185">Reference proteome</keyword>
<accession>A0A858U3W8</accession>
<dbReference type="Gene3D" id="1.10.1760.20">
    <property type="match status" value="1"/>
</dbReference>
<keyword evidence="1" id="KW-1133">Transmembrane helix</keyword>
<protein>
    <submittedName>
        <fullName evidence="2">ECF transporter S component</fullName>
    </submittedName>
</protein>
<reference evidence="2 3" key="1">
    <citation type="submission" date="2020-04" db="EMBL/GenBank/DDBJ databases">
        <title>Novel Mycoplasma species detected in Phocoena phocoena (harbor porpoise) from the USA.</title>
        <authorList>
            <person name="Volokhov D.V."/>
        </authorList>
    </citation>
    <scope>NUCLEOTIDE SEQUENCE [LARGE SCALE GENOMIC DNA]</scope>
    <source>
        <strain evidence="2 3">Phocoena C-264-GEN</strain>
    </source>
</reference>
<evidence type="ECO:0000313" key="3">
    <source>
        <dbReference type="Proteomes" id="UP000501060"/>
    </source>
</evidence>
<dbReference type="KEGG" id="mphe:HGG69_00160"/>
<feature type="transmembrane region" description="Helical" evidence="1">
    <location>
        <begin position="203"/>
        <end position="225"/>
    </location>
</feature>
<feature type="transmembrane region" description="Helical" evidence="1">
    <location>
        <begin position="122"/>
        <end position="145"/>
    </location>
</feature>
<feature type="transmembrane region" description="Helical" evidence="1">
    <location>
        <begin position="246"/>
        <end position="268"/>
    </location>
</feature>
<name>A0A858U3W8_9MOLU</name>
<dbReference type="EMBL" id="CP051481">
    <property type="protein sequence ID" value="QJG66749.1"/>
    <property type="molecule type" value="Genomic_DNA"/>
</dbReference>
<organism evidence="2 3">
    <name type="scientific">Mycoplasma phocoenae</name>
    <dbReference type="NCBI Taxonomy" id="754517"/>
    <lineage>
        <taxon>Bacteria</taxon>
        <taxon>Bacillati</taxon>
        <taxon>Mycoplasmatota</taxon>
        <taxon>Mollicutes</taxon>
        <taxon>Mycoplasmataceae</taxon>
        <taxon>Mycoplasma</taxon>
    </lineage>
</organism>
<dbReference type="Proteomes" id="UP000501060">
    <property type="component" value="Chromosome"/>
</dbReference>